<dbReference type="Pfam" id="PF23576">
    <property type="entry name" value="SEN1_barrel"/>
    <property type="match status" value="1"/>
</dbReference>
<dbReference type="GO" id="GO:0008266">
    <property type="term" value="F:poly(U) RNA binding"/>
    <property type="evidence" value="ECO:0007669"/>
    <property type="project" value="EnsemblPlants"/>
</dbReference>
<dbReference type="InterPro" id="IPR041679">
    <property type="entry name" value="DNA2/NAM7-like_C"/>
</dbReference>
<dbReference type="OrthoDB" id="6513042at2759"/>
<feature type="region of interest" description="Disordered" evidence="5">
    <location>
        <begin position="958"/>
        <end position="977"/>
    </location>
</feature>
<evidence type="ECO:0008006" key="11">
    <source>
        <dbReference type="Google" id="ProtNLM"/>
    </source>
</evidence>
<feature type="compositionally biased region" description="Basic and acidic residues" evidence="5">
    <location>
        <begin position="2342"/>
        <end position="2353"/>
    </location>
</feature>
<dbReference type="GO" id="GO:0004386">
    <property type="term" value="F:helicase activity"/>
    <property type="evidence" value="ECO:0007669"/>
    <property type="project" value="UniProtKB-KW"/>
</dbReference>
<dbReference type="EMBL" id="KQ090339">
    <property type="protein sequence ID" value="KMS97197.1"/>
    <property type="molecule type" value="Genomic_DNA"/>
</dbReference>
<evidence type="ECO:0000313" key="10">
    <source>
        <dbReference type="Proteomes" id="UP000035740"/>
    </source>
</evidence>
<feature type="domain" description="DNA2/NAM7 helicase-like C-terminal" evidence="7">
    <location>
        <begin position="1838"/>
        <end position="2044"/>
    </location>
</feature>
<evidence type="ECO:0000256" key="4">
    <source>
        <dbReference type="ARBA" id="ARBA00022840"/>
    </source>
</evidence>
<keyword evidence="4" id="KW-0067">ATP-binding</keyword>
<feature type="compositionally biased region" description="Polar residues" evidence="5">
    <location>
        <begin position="2102"/>
        <end position="2111"/>
    </location>
</feature>
<dbReference type="InterPro" id="IPR047187">
    <property type="entry name" value="SF1_C_Upf1"/>
</dbReference>
<evidence type="ECO:0000259" key="6">
    <source>
        <dbReference type="Pfam" id="PF13086"/>
    </source>
</evidence>
<feature type="compositionally biased region" description="Basic and acidic residues" evidence="5">
    <location>
        <begin position="2270"/>
        <end position="2286"/>
    </location>
</feature>
<dbReference type="Pfam" id="PF13087">
    <property type="entry name" value="AAA_12"/>
    <property type="match status" value="1"/>
</dbReference>
<gene>
    <name evidence="9" type="ORF">BVRB_7g177790</name>
</gene>
<protein>
    <recommendedName>
        <fullName evidence="11">UvrD-like helicase ATP-binding domain-containing protein</fullName>
    </recommendedName>
</protein>
<sequence>MAKKSSRRNELLDQWRAIEEEQEQEDDDDGLSTSSRLNRIQQAKENWFTAAYNFLICQSREHHVWCGFWDIMGPFLETFFNYFKVESDDSLLKILWDRISREMKRCTECISRHHQAQEMYKAEYESSFISPLLNILQYLDEERVSQHLKEANIRLAYGGYDLAFDNAEIVSLMFEVLTFPVLFDDEFIVNEFQKLIEAVDDAHELALAKQQHFPGVYALLFFSSRKTRSIGHRLAGNLGKMRSASELEPLQPWLRRCIGFLTGEENKEMEPVNEISRPRAKMDHITVWLGLKALLAFLEPAALEDGILEPYPVFLNFVLDHISDDSPEFSHAVNCMRLLIEILGCKLWLRTSLPPAVMRDSLLSQCFHTQNEKTHKEIFDLFQPLLQSLEALHDGEFEKQRRHLLYFLLHQVTRSRNFSALMRKKACQIALLIVCRGYKMDPPSPPSDCAHMWGPSLISSLKDLTLHTCLRQPAIDLIQTIIVSDATALLSSLLHCQSRTDDCSISFESSEETDDIDSCSVVAEEKHVCCWNEFTFQSKIVCQEYTEWMCVPMLWFDVLAEMESSILPLSVAKAVLWALSRFPMVEPENSSELSLPVKTWLSSSAAEVATFLGWKCPTGSDDTGDGKTSKNSVRVSTMCIPLIRTFRRLAAGFMIQAEQGLLGKQWAWEPQMGESLILLLSDPNDNVRQVGRRILEYVSDTRGLASGLQFLCCSGSSLTATLSGLKHALKLVQLDSVLVNFQSLHHFFFVLCKIFKEGFSPPARLKEKSSDELSLKFESQGGFLRQTTLNSLHVNDSKQVSGVEKNMWKNFSSELAEVTWPSVKKCMHKGKDFMDYRISQMSCVRMLEILPILFEELVKSSDENIGQSLEKINGLSDFSWLHDLLDWGKSSLEVVVRYWKHSMSSLLTLLKSSCNERSAGIVTSIEKLITLDAVPMDSLTEQVSRLSVSLSDKGSQIDRSYLKSKPPSDGLAAERKRSPFAVESSVQHLDIVGTRSKKGKDAVIVLSDEEIETLESLAVGQNATKASEDDGSAPSADKPVSQSDIGKKTSESGIAEILSEAFVKGVSQKDAALTPMFQKSIPTKHASTSTSLTKIKGKGIREKDVNVKSIPNERRSFLDEAAARASSVEAAKSKPLVDAQKKIVSGSKDTILKQIVRGTEDPLELALKSAGRTNSSLKKQGSSFPRRQVIQLADPVDRRSVYLRKLEAAARRFKPPKMDEWFRLILEMDYFASVGLATADEESNKKAPGLKEVPVSFESPQQYVDIFRPLILEEFKAQLRSSFQEVSSLEAMSCGSLSVVSVERIDDFHLVRCVLDERGSSISSSCLENDLVILTKQPLKNSPHNVHIVGKVERREKDNKKRLNMFVIRFFLQSGRSRINRARKQLLERSKWYLSRIMSITPQLREFQALSSIEVIPALPVILRPADHSHASSQYTEIDLSKLSRPMQQVLKATFNESQVQAISAVVETPDSRNDFNLSLVQGPPGTGKTRTIVALISALLAVSSQPNAMEKQSGGDLKVKSTPFTSFKKSISESAAIVRAWQDAALARQLNDNAEKDMTMRKTSVRKRVLVCAQSNAAVDELVSRLTGEGLYGADGNMYKPYLVRVGNAKTIHQNSSPFFIDTLVEHRLAEEKTAMGDGKDELNGESSTMLRENLEKIVDRIRYYESKRANLKDESADKHGVSEDEHLEVDKGKKLSSSELEVRLRSLYNQKKEIYMRLAAIQAREKKISEETRALRNKLRRTILREAEIVVTTLSGCGGDLYSACFDSMANCKTANLSEHNLFDAVVIDEAAQALEPATLIPLQLLKSSGTKCIMVGDPKQLPATVLSNVASRYLYECSMFERLQRAGYPVIMLTEQYRMHPEISRFPSLHFYDSKLLNGVLSSRKTAPFHKTSCLGPYVFYDISDGQESFGKSPGSSSLYNEGEADAAIELVRFLQKRYPSEFVGERIGIITPYKSQLSLLRSRFSNAFGSSISSDMEFNTVDGFQGREVDILLLSTVRSSDTYSVVPKTNSSSIGFVADIRRMNVALTRARLSLWILGNARTLQKNSDWAALLKDAKERNLLISVCRPYKSLCEKQLGKSSNTKNSSDTCGLLSEVQKTQHVSQMESNHMRSRRKSKYKEMKHGCHESSANKGLETAKRKVDTTEKCKKQVDQQHIEKDIYMSGKKQEEKGADQSEQKNCTLDKISTPLGSSENTHRSEMPVKKTSDVRQLERENNGLKESNTPGSKRLENPAQHPKNQEDKGLGSHVNCKIKNLDGRGQPSTEIGRPKDLISKRKQQREAVDALLPSAFLPSKKSEMSSRAMSQKRPLSPSSQGGVPKPTKQQRGLQAQTQGHKKDRSKDSLSSRKRN</sequence>
<evidence type="ECO:0000256" key="2">
    <source>
        <dbReference type="ARBA" id="ARBA00022801"/>
    </source>
</evidence>
<dbReference type="PANTHER" id="PTHR10887:SF495">
    <property type="entry name" value="HELICASE SENATAXIN ISOFORM X1-RELATED"/>
    <property type="match status" value="1"/>
</dbReference>
<keyword evidence="3" id="KW-0347">Helicase</keyword>
<evidence type="ECO:0000256" key="3">
    <source>
        <dbReference type="ARBA" id="ARBA00022806"/>
    </source>
</evidence>
<feature type="region of interest" description="Disordered" evidence="5">
    <location>
        <begin position="1674"/>
        <end position="1694"/>
    </location>
</feature>
<dbReference type="Pfam" id="PF13086">
    <property type="entry name" value="AAA_11"/>
    <property type="match status" value="1"/>
</dbReference>
<dbReference type="InterPro" id="IPR027417">
    <property type="entry name" value="P-loop_NTPase"/>
</dbReference>
<feature type="compositionally biased region" description="Basic and acidic residues" evidence="5">
    <location>
        <begin position="2139"/>
        <end position="2180"/>
    </location>
</feature>
<dbReference type="InterPro" id="IPR041677">
    <property type="entry name" value="DNA2/NAM7_AAA_11"/>
</dbReference>
<evidence type="ECO:0000259" key="8">
    <source>
        <dbReference type="Pfam" id="PF23576"/>
    </source>
</evidence>
<dbReference type="KEGG" id="bvg:104908674"/>
<dbReference type="CDD" id="cd18808">
    <property type="entry name" value="SF1_C_Upf1"/>
    <property type="match status" value="1"/>
</dbReference>
<name>A0A0J8BB58_BETVV</name>
<dbReference type="InterPro" id="IPR056474">
    <property type="entry name" value="SEN1_barrel"/>
</dbReference>
<evidence type="ECO:0000259" key="7">
    <source>
        <dbReference type="Pfam" id="PF13087"/>
    </source>
</evidence>
<feature type="compositionally biased region" description="Polar residues" evidence="5">
    <location>
        <begin position="2314"/>
        <end position="2336"/>
    </location>
</feature>
<keyword evidence="10" id="KW-1185">Reference proteome</keyword>
<accession>A0A0J8BB58</accession>
<dbReference type="Gene3D" id="3.40.50.300">
    <property type="entry name" value="P-loop containing nucleotide triphosphate hydrolases"/>
    <property type="match status" value="2"/>
</dbReference>
<dbReference type="FunFam" id="3.40.50.300:FF:000326">
    <property type="entry name" value="P-loop containing nucleoside triphosphate hydrolase"/>
    <property type="match status" value="1"/>
</dbReference>
<organism evidence="9 10">
    <name type="scientific">Beta vulgaris subsp. vulgaris</name>
    <name type="common">Beet</name>
    <dbReference type="NCBI Taxonomy" id="3555"/>
    <lineage>
        <taxon>Eukaryota</taxon>
        <taxon>Viridiplantae</taxon>
        <taxon>Streptophyta</taxon>
        <taxon>Embryophyta</taxon>
        <taxon>Tracheophyta</taxon>
        <taxon>Spermatophyta</taxon>
        <taxon>Magnoliopsida</taxon>
        <taxon>eudicotyledons</taxon>
        <taxon>Gunneridae</taxon>
        <taxon>Pentapetalae</taxon>
        <taxon>Caryophyllales</taxon>
        <taxon>Chenopodiaceae</taxon>
        <taxon>Betoideae</taxon>
        <taxon>Beta</taxon>
    </lineage>
</organism>
<keyword evidence="1" id="KW-0547">Nucleotide-binding</keyword>
<feature type="domain" description="Helicase SEN1 beta-barrel" evidence="8">
    <location>
        <begin position="1292"/>
        <end position="1397"/>
    </location>
</feature>
<feature type="region of interest" description="Disordered" evidence="5">
    <location>
        <begin position="1021"/>
        <end position="1048"/>
    </location>
</feature>
<dbReference type="CDD" id="cd18042">
    <property type="entry name" value="DEXXQc_SETX"/>
    <property type="match status" value="1"/>
</dbReference>
<evidence type="ECO:0000256" key="5">
    <source>
        <dbReference type="SAM" id="MobiDB-lite"/>
    </source>
</evidence>
<dbReference type="Proteomes" id="UP000035740">
    <property type="component" value="Unassembled WGS sequence"/>
</dbReference>
<proteinExistence type="predicted"/>
<dbReference type="OMA" id="HSEDIHG"/>
<dbReference type="PANTHER" id="PTHR10887">
    <property type="entry name" value="DNA2/NAM7 HELICASE FAMILY"/>
    <property type="match status" value="1"/>
</dbReference>
<feature type="compositionally biased region" description="Basic and acidic residues" evidence="5">
    <location>
        <begin position="2198"/>
        <end position="2221"/>
    </location>
</feature>
<dbReference type="SUPFAM" id="SSF52540">
    <property type="entry name" value="P-loop containing nucleoside triphosphate hydrolases"/>
    <property type="match status" value="1"/>
</dbReference>
<dbReference type="Gramene" id="KMS97197">
    <property type="protein sequence ID" value="KMS97197"/>
    <property type="gene ID" value="BVRB_7g177790"/>
</dbReference>
<feature type="domain" description="DNA2/NAM7 helicase helicase" evidence="6">
    <location>
        <begin position="1455"/>
        <end position="1831"/>
    </location>
</feature>
<dbReference type="GO" id="GO:0005524">
    <property type="term" value="F:ATP binding"/>
    <property type="evidence" value="ECO:0007669"/>
    <property type="project" value="UniProtKB-KW"/>
</dbReference>
<feature type="region of interest" description="Disordered" evidence="5">
    <location>
        <begin position="2102"/>
        <end position="2353"/>
    </location>
</feature>
<evidence type="ECO:0000256" key="1">
    <source>
        <dbReference type="ARBA" id="ARBA00022741"/>
    </source>
</evidence>
<dbReference type="GO" id="GO:0016787">
    <property type="term" value="F:hydrolase activity"/>
    <property type="evidence" value="ECO:0007669"/>
    <property type="project" value="UniProtKB-KW"/>
</dbReference>
<dbReference type="InterPro" id="IPR045055">
    <property type="entry name" value="DNA2/NAM7-like"/>
</dbReference>
<dbReference type="GO" id="GO:0005694">
    <property type="term" value="C:chromosome"/>
    <property type="evidence" value="ECO:0007669"/>
    <property type="project" value="UniProtKB-ARBA"/>
</dbReference>
<keyword evidence="2" id="KW-0378">Hydrolase</keyword>
<evidence type="ECO:0000313" key="9">
    <source>
        <dbReference type="EMBL" id="KMS97197.1"/>
    </source>
</evidence>
<reference evidence="9 10" key="1">
    <citation type="journal article" date="2014" name="Nature">
        <title>The genome of the recently domesticated crop plant sugar beet (Beta vulgaris).</title>
        <authorList>
            <person name="Dohm J.C."/>
            <person name="Minoche A.E."/>
            <person name="Holtgrawe D."/>
            <person name="Capella-Gutierrez S."/>
            <person name="Zakrzewski F."/>
            <person name="Tafer H."/>
            <person name="Rupp O."/>
            <person name="Sorensen T.R."/>
            <person name="Stracke R."/>
            <person name="Reinhardt R."/>
            <person name="Goesmann A."/>
            <person name="Kraft T."/>
            <person name="Schulz B."/>
            <person name="Stadler P.F."/>
            <person name="Schmidt T."/>
            <person name="Gabaldon T."/>
            <person name="Lehrach H."/>
            <person name="Weisshaar B."/>
            <person name="Himmelbauer H."/>
        </authorList>
    </citation>
    <scope>NUCLEOTIDE SEQUENCE [LARGE SCALE GENOMIC DNA]</scope>
    <source>
        <tissue evidence="9">Taproot</tissue>
    </source>
</reference>
<dbReference type="eggNOG" id="KOG1801">
    <property type="taxonomic scope" value="Eukaryota"/>
</dbReference>